<dbReference type="EMBL" id="CM041534">
    <property type="protein sequence ID" value="KAI3373946.1"/>
    <property type="molecule type" value="Genomic_DNA"/>
</dbReference>
<comment type="caution">
    <text evidence="1">The sequence shown here is derived from an EMBL/GenBank/DDBJ whole genome shotgun (WGS) entry which is preliminary data.</text>
</comment>
<evidence type="ECO:0000313" key="1">
    <source>
        <dbReference type="EMBL" id="KAI3373946.1"/>
    </source>
</evidence>
<proteinExistence type="predicted"/>
<gene>
    <name evidence="1" type="ORF">L3Q82_022516</name>
</gene>
<accession>A0ACB8X1H0</accession>
<name>A0ACB8X1H0_9TELE</name>
<organism evidence="1 2">
    <name type="scientific">Scortum barcoo</name>
    <name type="common">barcoo grunter</name>
    <dbReference type="NCBI Taxonomy" id="214431"/>
    <lineage>
        <taxon>Eukaryota</taxon>
        <taxon>Metazoa</taxon>
        <taxon>Chordata</taxon>
        <taxon>Craniata</taxon>
        <taxon>Vertebrata</taxon>
        <taxon>Euteleostomi</taxon>
        <taxon>Actinopterygii</taxon>
        <taxon>Neopterygii</taxon>
        <taxon>Teleostei</taxon>
        <taxon>Neoteleostei</taxon>
        <taxon>Acanthomorphata</taxon>
        <taxon>Eupercaria</taxon>
        <taxon>Centrarchiformes</taxon>
        <taxon>Terapontoidei</taxon>
        <taxon>Terapontidae</taxon>
        <taxon>Scortum</taxon>
    </lineage>
</organism>
<evidence type="ECO:0000313" key="2">
    <source>
        <dbReference type="Proteomes" id="UP000831701"/>
    </source>
</evidence>
<reference evidence="1" key="1">
    <citation type="submission" date="2022-04" db="EMBL/GenBank/DDBJ databases">
        <title>Jade perch genome.</title>
        <authorList>
            <person name="Chao B."/>
        </authorList>
    </citation>
    <scope>NUCLEOTIDE SEQUENCE</scope>
    <source>
        <strain evidence="1">CB-2022</strain>
    </source>
</reference>
<keyword evidence="2" id="KW-1185">Reference proteome</keyword>
<sequence>MAIIIGTRLHAATNPFLLGALFYSINMQDVLQTRAASPESLGALRGAEPERAGGRGSSPRGTPPGPSAATGELSKTRSRYKDHSPTLGRKSRAATSSPANCSSLFSFRLISPEEASEAAVKKKEEEEESSKSRTALLLYAETTFSLTVGVEVGESLEVQFLAHTLKNLWNECLRICHAVVKARGGYFEESKV</sequence>
<dbReference type="Proteomes" id="UP000831701">
    <property type="component" value="Chromosome 4"/>
</dbReference>
<protein>
    <submittedName>
        <fullName evidence="1">Uncharacterized protein</fullName>
    </submittedName>
</protein>